<organism evidence="1">
    <name type="scientific">Arundo donax</name>
    <name type="common">Giant reed</name>
    <name type="synonym">Donax arundinaceus</name>
    <dbReference type="NCBI Taxonomy" id="35708"/>
    <lineage>
        <taxon>Eukaryota</taxon>
        <taxon>Viridiplantae</taxon>
        <taxon>Streptophyta</taxon>
        <taxon>Embryophyta</taxon>
        <taxon>Tracheophyta</taxon>
        <taxon>Spermatophyta</taxon>
        <taxon>Magnoliopsida</taxon>
        <taxon>Liliopsida</taxon>
        <taxon>Poales</taxon>
        <taxon>Poaceae</taxon>
        <taxon>PACMAD clade</taxon>
        <taxon>Arundinoideae</taxon>
        <taxon>Arundineae</taxon>
        <taxon>Arundo</taxon>
    </lineage>
</organism>
<accession>A0A0A8YW77</accession>
<evidence type="ECO:0000313" key="1">
    <source>
        <dbReference type="EMBL" id="JAD29633.1"/>
    </source>
</evidence>
<reference evidence="1" key="2">
    <citation type="journal article" date="2015" name="Data Brief">
        <title>Shoot transcriptome of the giant reed, Arundo donax.</title>
        <authorList>
            <person name="Barrero R.A."/>
            <person name="Guerrero F.D."/>
            <person name="Moolhuijzen P."/>
            <person name="Goolsby J.A."/>
            <person name="Tidwell J."/>
            <person name="Bellgard S.E."/>
            <person name="Bellgard M.I."/>
        </authorList>
    </citation>
    <scope>NUCLEOTIDE SEQUENCE</scope>
    <source>
        <tissue evidence="1">Shoot tissue taken approximately 20 cm above the soil surface</tissue>
    </source>
</reference>
<dbReference type="EMBL" id="GBRH01268262">
    <property type="protein sequence ID" value="JAD29633.1"/>
    <property type="molecule type" value="Transcribed_RNA"/>
</dbReference>
<protein>
    <submittedName>
        <fullName evidence="1">Uncharacterized protein</fullName>
    </submittedName>
</protein>
<sequence length="25" mass="2623">MNLLLASSAISISVVEPTLNARLPI</sequence>
<name>A0A0A8YW77_ARUDO</name>
<dbReference type="AlphaFoldDB" id="A0A0A8YW77"/>
<reference evidence="1" key="1">
    <citation type="submission" date="2014-09" db="EMBL/GenBank/DDBJ databases">
        <authorList>
            <person name="Magalhaes I.L.F."/>
            <person name="Oliveira U."/>
            <person name="Santos F.R."/>
            <person name="Vidigal T.H.D.A."/>
            <person name="Brescovit A.D."/>
            <person name="Santos A.J."/>
        </authorList>
    </citation>
    <scope>NUCLEOTIDE SEQUENCE</scope>
    <source>
        <tissue evidence="1">Shoot tissue taken approximately 20 cm above the soil surface</tissue>
    </source>
</reference>
<proteinExistence type="predicted"/>